<protein>
    <submittedName>
        <fullName evidence="2">Uncharacterized protein</fullName>
    </submittedName>
</protein>
<dbReference type="InterPro" id="IPR026187">
    <property type="entry name" value="Aven"/>
</dbReference>
<feature type="region of interest" description="Disordered" evidence="1">
    <location>
        <begin position="190"/>
        <end position="281"/>
    </location>
</feature>
<gene>
    <name evidence="2" type="primary">106091470</name>
</gene>
<sequence length="281" mass="31864">MESKDNRSKDKRHKMKSHYRNKSKYCKTSSSSGPEPIRGYVDVVDSSDERFVDRNEWIKGRAQKVTSQVGYNHDLVDLNIEDEENEQMRAGDFKLMTQLPMSSGGHFKFSSEKQWEQAENESFLDNTEASEYFTLNLKLINVGLQTIPFYKRMDFSSSMFTNDQLNTMEKSAELAEKTYQNVLKEHIENPRIKINSASRKTNSAKSQKSQASNAKKPSTEAPDELDELLNITTDQMSKASMQSGRNTPAAANPPATPGNNSTAPADNKDDIQQWLDNVLDE</sequence>
<proteinExistence type="predicted"/>
<evidence type="ECO:0000313" key="3">
    <source>
        <dbReference type="Proteomes" id="UP000095300"/>
    </source>
</evidence>
<dbReference type="OrthoDB" id="6338233at2759"/>
<dbReference type="Proteomes" id="UP000095300">
    <property type="component" value="Unassembled WGS sequence"/>
</dbReference>
<name>A0A1I8NQ94_STOCA</name>
<dbReference type="EnsemblMetazoa" id="SCAU001092-RA">
    <property type="protein sequence ID" value="SCAU001092-PA"/>
    <property type="gene ID" value="SCAU001092"/>
</dbReference>
<reference evidence="2" key="1">
    <citation type="submission" date="2020-05" db="UniProtKB">
        <authorList>
            <consortium name="EnsemblMetazoa"/>
        </authorList>
    </citation>
    <scope>IDENTIFICATION</scope>
    <source>
        <strain evidence="2">USDA</strain>
    </source>
</reference>
<accession>A0A1I8NQ94</accession>
<organism evidence="2 3">
    <name type="scientific">Stomoxys calcitrans</name>
    <name type="common">Stable fly</name>
    <name type="synonym">Conops calcitrans</name>
    <dbReference type="NCBI Taxonomy" id="35570"/>
    <lineage>
        <taxon>Eukaryota</taxon>
        <taxon>Metazoa</taxon>
        <taxon>Ecdysozoa</taxon>
        <taxon>Arthropoda</taxon>
        <taxon>Hexapoda</taxon>
        <taxon>Insecta</taxon>
        <taxon>Pterygota</taxon>
        <taxon>Neoptera</taxon>
        <taxon>Endopterygota</taxon>
        <taxon>Diptera</taxon>
        <taxon>Brachycera</taxon>
        <taxon>Muscomorpha</taxon>
        <taxon>Muscoidea</taxon>
        <taxon>Muscidae</taxon>
        <taxon>Stomoxys</taxon>
    </lineage>
</organism>
<dbReference type="AlphaFoldDB" id="A0A1I8NQ94"/>
<feature type="compositionally biased region" description="Low complexity" evidence="1">
    <location>
        <begin position="203"/>
        <end position="216"/>
    </location>
</feature>
<dbReference type="PANTHER" id="PTHR16524">
    <property type="entry name" value="CELL DEATH REGULATOR AVEN"/>
    <property type="match status" value="1"/>
</dbReference>
<evidence type="ECO:0000313" key="2">
    <source>
        <dbReference type="EnsemblMetazoa" id="SCAU001092-PA"/>
    </source>
</evidence>
<keyword evidence="3" id="KW-1185">Reference proteome</keyword>
<feature type="compositionally biased region" description="Polar residues" evidence="1">
    <location>
        <begin position="230"/>
        <end position="245"/>
    </location>
</feature>
<evidence type="ECO:0000256" key="1">
    <source>
        <dbReference type="SAM" id="MobiDB-lite"/>
    </source>
</evidence>
<dbReference type="KEGG" id="scac:106091470"/>
<dbReference type="GO" id="GO:0010972">
    <property type="term" value="P:negative regulation of G2/M transition of mitotic cell cycle"/>
    <property type="evidence" value="ECO:0007669"/>
    <property type="project" value="TreeGrafter"/>
</dbReference>
<dbReference type="STRING" id="35570.A0A1I8NQ94"/>
<dbReference type="PANTHER" id="PTHR16524:SF2">
    <property type="entry name" value="CELL DEATH REGULATOR AVEN"/>
    <property type="match status" value="1"/>
</dbReference>
<feature type="compositionally biased region" description="Low complexity" evidence="1">
    <location>
        <begin position="246"/>
        <end position="265"/>
    </location>
</feature>
<dbReference type="VEuPathDB" id="VectorBase:SCAU001092"/>
<feature type="region of interest" description="Disordered" evidence="1">
    <location>
        <begin position="1"/>
        <end position="40"/>
    </location>
</feature>
<feature type="compositionally biased region" description="Basic residues" evidence="1">
    <location>
        <begin position="9"/>
        <end position="25"/>
    </location>
</feature>